<feature type="transmembrane region" description="Helical" evidence="1">
    <location>
        <begin position="83"/>
        <end position="100"/>
    </location>
</feature>
<feature type="transmembrane region" description="Helical" evidence="1">
    <location>
        <begin position="12"/>
        <end position="34"/>
    </location>
</feature>
<dbReference type="RefSeq" id="WP_212821688.1">
    <property type="nucleotide sequence ID" value="NZ_AP023416.1"/>
</dbReference>
<geneLocation type="plasmid" evidence="2 3">
    <name>pMM35_01</name>
</geneLocation>
<keyword evidence="1" id="KW-0812">Transmembrane</keyword>
<feature type="transmembrane region" description="Helical" evidence="1">
    <location>
        <begin position="174"/>
        <end position="194"/>
    </location>
</feature>
<dbReference type="AlphaFoldDB" id="A0A810Q0V6"/>
<keyword evidence="3" id="KW-1185">Reference proteome</keyword>
<feature type="transmembrane region" description="Helical" evidence="1">
    <location>
        <begin position="436"/>
        <end position="455"/>
    </location>
</feature>
<keyword evidence="2" id="KW-0614">Plasmid</keyword>
<evidence type="ECO:0000313" key="3">
    <source>
        <dbReference type="Proteomes" id="UP000681343"/>
    </source>
</evidence>
<accession>A0A810Q0V6</accession>
<feature type="transmembrane region" description="Helical" evidence="1">
    <location>
        <begin position="405"/>
        <end position="424"/>
    </location>
</feature>
<keyword evidence="1" id="KW-1133">Transmembrane helix</keyword>
<evidence type="ECO:0000256" key="1">
    <source>
        <dbReference type="SAM" id="Phobius"/>
    </source>
</evidence>
<sequence>MEKTRTLLTEKIRESLVSVLPIIIIVTLLCLFLVPMQPTLLLTFLIGALMIVVGMGLFSLGAERSMTIIGNKIGTALTKTNKLPVILLVAFALGVAVTVAEPDLQVLADTVPNIDKSVLLAAVGIGVGFFMAVCVVRILYGINLRWVLLGCYIAVFALATFTDREFLCIAFDSGGVTTGPMTVPFILALGVGISHVRSDRKAEADSFGLVALCSIGPILSVLLLGFFSSGSGEAAAITPVHFDSTTGIGTAFMQELPVYMKEMAIAMLPIVGIFLLFQLFVFRMNTRSFGKIFVGIVYTYVGLVLFLTGVNVGFSNLGAELGAALVSSSLEWLLIPLAALLGWFIISAEPAVAVLEKQIEEVSAGAIPGKAIKVSLSVAIALAMGLAMLRVVTGVSLLWFLVPGYTIALGLSFFVPDIYTAIAFDSGGVASGPMTATFMLQFMMGVSIALGGNVLTDAFGIVAMVAMMPLLSIQVVGFYYQRKARKVTRELESYGDCDIIELWEEPA</sequence>
<feature type="transmembrane region" description="Helical" evidence="1">
    <location>
        <begin position="461"/>
        <end position="480"/>
    </location>
</feature>
<feature type="transmembrane region" description="Helical" evidence="1">
    <location>
        <begin position="293"/>
        <end position="314"/>
    </location>
</feature>
<feature type="transmembrane region" description="Helical" evidence="1">
    <location>
        <begin position="120"/>
        <end position="139"/>
    </location>
</feature>
<reference evidence="2" key="1">
    <citation type="submission" date="2020-09" db="EMBL/GenBank/DDBJ databases">
        <title>New species isolated from human feces.</title>
        <authorList>
            <person name="Kitahara M."/>
            <person name="Shigeno Y."/>
            <person name="Shime M."/>
            <person name="Matsumoto Y."/>
            <person name="Nakamura S."/>
            <person name="Motooka D."/>
            <person name="Fukuoka S."/>
            <person name="Nishikawa H."/>
            <person name="Benno Y."/>
        </authorList>
    </citation>
    <scope>NUCLEOTIDE SEQUENCE</scope>
    <source>
        <strain evidence="2">MM35</strain>
        <plasmid evidence="2">pMM35_01</plasmid>
    </source>
</reference>
<feature type="transmembrane region" description="Helical" evidence="1">
    <location>
        <begin position="334"/>
        <end position="355"/>
    </location>
</feature>
<dbReference type="Pfam" id="PF07556">
    <property type="entry name" value="DUF1538"/>
    <property type="match status" value="2"/>
</dbReference>
<feature type="transmembrane region" description="Helical" evidence="1">
    <location>
        <begin position="376"/>
        <end position="399"/>
    </location>
</feature>
<name>A0A810Q0V6_9FIRM</name>
<feature type="transmembrane region" description="Helical" evidence="1">
    <location>
        <begin position="146"/>
        <end position="162"/>
    </location>
</feature>
<evidence type="ECO:0000313" key="2">
    <source>
        <dbReference type="EMBL" id="BCK79917.1"/>
    </source>
</evidence>
<keyword evidence="1" id="KW-0472">Membrane</keyword>
<gene>
    <name evidence="2" type="ORF">MM35RIKEN_21090</name>
</gene>
<proteinExistence type="predicted"/>
<dbReference type="EMBL" id="AP023416">
    <property type="protein sequence ID" value="BCK79917.1"/>
    <property type="molecule type" value="Genomic_DNA"/>
</dbReference>
<dbReference type="Proteomes" id="UP000681343">
    <property type="component" value="Plasmid pMM35_01"/>
</dbReference>
<dbReference type="InterPro" id="IPR011435">
    <property type="entry name" value="UmpAB"/>
</dbReference>
<protein>
    <submittedName>
        <fullName evidence="2">Membrane protein</fullName>
    </submittedName>
</protein>
<feature type="transmembrane region" description="Helical" evidence="1">
    <location>
        <begin position="206"/>
        <end position="227"/>
    </location>
</feature>
<dbReference type="KEGG" id="vfa:MM35RIKEN_21090"/>
<feature type="transmembrane region" description="Helical" evidence="1">
    <location>
        <begin position="263"/>
        <end position="281"/>
    </location>
</feature>
<organism evidence="2 3">
    <name type="scientific">Vescimonas fastidiosa</name>
    <dbReference type="NCBI Taxonomy" id="2714353"/>
    <lineage>
        <taxon>Bacteria</taxon>
        <taxon>Bacillati</taxon>
        <taxon>Bacillota</taxon>
        <taxon>Clostridia</taxon>
        <taxon>Eubacteriales</taxon>
        <taxon>Oscillospiraceae</taxon>
        <taxon>Vescimonas</taxon>
    </lineage>
</organism>
<feature type="transmembrane region" description="Helical" evidence="1">
    <location>
        <begin position="40"/>
        <end position="62"/>
    </location>
</feature>